<dbReference type="OrthoDB" id="691861at2759"/>
<keyword evidence="3" id="KW-1185">Reference proteome</keyword>
<sequence length="109" mass="11890">MIENLCPILSWNIRGLNLPARRATVAEVDVSHRLGILCLQETKISTWTAHLAREVGGARLRDCVVLPAFDTRGGVAILWDPDVVEITSHAIGQFAITAQARLKASGKTF</sequence>
<reference evidence="2" key="1">
    <citation type="submission" date="2018-08" db="EMBL/GenBank/DDBJ databases">
        <authorList>
            <person name="Rossello M."/>
        </authorList>
    </citation>
    <scope>NUCLEOTIDE SEQUENCE [LARGE SCALE GENOMIC DNA]</scope>
    <source>
        <strain evidence="2">cv. Chinese Spring</strain>
    </source>
</reference>
<evidence type="ECO:0000313" key="2">
    <source>
        <dbReference type="EnsemblPlants" id="TraesCS3B02G242100.1.cds1"/>
    </source>
</evidence>
<name>A0A3B6FQA4_WHEAT</name>
<proteinExistence type="predicted"/>
<reference evidence="2" key="2">
    <citation type="submission" date="2018-10" db="UniProtKB">
        <authorList>
            <consortium name="EnsemblPlants"/>
        </authorList>
    </citation>
    <scope>IDENTIFICATION</scope>
</reference>
<accession>A0A3B6FQA4</accession>
<protein>
    <recommendedName>
        <fullName evidence="1">Endonuclease/exonuclease/phosphatase domain-containing protein</fullName>
    </recommendedName>
</protein>
<dbReference type="GO" id="GO:0003824">
    <property type="term" value="F:catalytic activity"/>
    <property type="evidence" value="ECO:0007669"/>
    <property type="project" value="InterPro"/>
</dbReference>
<dbReference type="InterPro" id="IPR036691">
    <property type="entry name" value="Endo/exonu/phosph_ase_sf"/>
</dbReference>
<dbReference type="Proteomes" id="UP000019116">
    <property type="component" value="Chromosome 3B"/>
</dbReference>
<dbReference type="Gene3D" id="3.60.10.10">
    <property type="entry name" value="Endonuclease/exonuclease/phosphatase"/>
    <property type="match status" value="1"/>
</dbReference>
<dbReference type="InterPro" id="IPR005135">
    <property type="entry name" value="Endo/exonuclease/phosphatase"/>
</dbReference>
<dbReference type="Pfam" id="PF03372">
    <property type="entry name" value="Exo_endo_phos"/>
    <property type="match status" value="1"/>
</dbReference>
<dbReference type="OMA" id="NLEILCW"/>
<dbReference type="Gramene" id="TraesNOR3B03G01667470.1">
    <property type="protein sequence ID" value="TraesNOR3B03G01667470.1.CDS1"/>
    <property type="gene ID" value="TraesNOR3B03G01667470"/>
</dbReference>
<organism evidence="2">
    <name type="scientific">Triticum aestivum</name>
    <name type="common">Wheat</name>
    <dbReference type="NCBI Taxonomy" id="4565"/>
    <lineage>
        <taxon>Eukaryota</taxon>
        <taxon>Viridiplantae</taxon>
        <taxon>Streptophyta</taxon>
        <taxon>Embryophyta</taxon>
        <taxon>Tracheophyta</taxon>
        <taxon>Spermatophyta</taxon>
        <taxon>Magnoliopsida</taxon>
        <taxon>Liliopsida</taxon>
        <taxon>Poales</taxon>
        <taxon>Poaceae</taxon>
        <taxon>BOP clade</taxon>
        <taxon>Pooideae</taxon>
        <taxon>Triticodae</taxon>
        <taxon>Triticeae</taxon>
        <taxon>Triticinae</taxon>
        <taxon>Triticum</taxon>
    </lineage>
</organism>
<feature type="domain" description="Endonuclease/exonuclease/phosphatase" evidence="1">
    <location>
        <begin position="9"/>
        <end position="95"/>
    </location>
</feature>
<dbReference type="Gramene" id="TraesCS3B03G0631900.1">
    <property type="protein sequence ID" value="TraesCS3B03G0631900.1.CDS1"/>
    <property type="gene ID" value="TraesCS3B03G0631900"/>
</dbReference>
<evidence type="ECO:0000313" key="3">
    <source>
        <dbReference type="Proteomes" id="UP000019116"/>
    </source>
</evidence>
<dbReference type="AlphaFoldDB" id="A0A3B6FQA4"/>
<evidence type="ECO:0000259" key="1">
    <source>
        <dbReference type="Pfam" id="PF03372"/>
    </source>
</evidence>
<dbReference type="Gramene" id="TraesCS3B02G242100.1">
    <property type="protein sequence ID" value="TraesCS3B02G242100.1.cds1"/>
    <property type="gene ID" value="TraesCS3B02G242100"/>
</dbReference>
<dbReference type="SUPFAM" id="SSF56219">
    <property type="entry name" value="DNase I-like"/>
    <property type="match status" value="1"/>
</dbReference>
<dbReference type="EnsemblPlants" id="TraesCS3B02G242100.1">
    <property type="protein sequence ID" value="TraesCS3B02G242100.1.cds1"/>
    <property type="gene ID" value="TraesCS3B02G242100"/>
</dbReference>